<organism evidence="2 3">
    <name type="scientific">Spongiactinospora rosea</name>
    <dbReference type="NCBI Taxonomy" id="2248750"/>
    <lineage>
        <taxon>Bacteria</taxon>
        <taxon>Bacillati</taxon>
        <taxon>Actinomycetota</taxon>
        <taxon>Actinomycetes</taxon>
        <taxon>Streptosporangiales</taxon>
        <taxon>Streptosporangiaceae</taxon>
        <taxon>Spongiactinospora</taxon>
    </lineage>
</organism>
<dbReference type="Proteomes" id="UP000253303">
    <property type="component" value="Unassembled WGS sequence"/>
</dbReference>
<dbReference type="AlphaFoldDB" id="A0A366M1U1"/>
<sequence>MDSKRISVEIWTDVVCPWCYLGRHRFQAALAGFGHRDRVDVRIRSLELDPTGPRHDDPARPPLRVPHRIQRDLGLSPAQADEAIARLDDLAAESGLRLNMAEARPVNSFDAHRLIHLAAAHDRADALWDRLMRAFATEGALLSDHDTLTALALSTGLPPSRVHAVLAGDEYADAVRADTAQAHTLGITGAPSFVFQHTHVIAGAQPPELFADLLQHAWKTAETPAIKH</sequence>
<dbReference type="EMBL" id="QMEY01000003">
    <property type="protein sequence ID" value="RBQ20146.1"/>
    <property type="molecule type" value="Genomic_DNA"/>
</dbReference>
<dbReference type="GO" id="GO:0016491">
    <property type="term" value="F:oxidoreductase activity"/>
    <property type="evidence" value="ECO:0007669"/>
    <property type="project" value="InterPro"/>
</dbReference>
<dbReference type="InterPro" id="IPR036249">
    <property type="entry name" value="Thioredoxin-like_sf"/>
</dbReference>
<evidence type="ECO:0000259" key="1">
    <source>
        <dbReference type="Pfam" id="PF01323"/>
    </source>
</evidence>
<dbReference type="Gene3D" id="3.40.30.10">
    <property type="entry name" value="Glutaredoxin"/>
    <property type="match status" value="1"/>
</dbReference>
<comment type="caution">
    <text evidence="2">The sequence shown here is derived from an EMBL/GenBank/DDBJ whole genome shotgun (WGS) entry which is preliminary data.</text>
</comment>
<dbReference type="PANTHER" id="PTHR13887">
    <property type="entry name" value="GLUTATHIONE S-TRANSFERASE KAPPA"/>
    <property type="match status" value="1"/>
</dbReference>
<gene>
    <name evidence="2" type="ORF">DP939_10010</name>
</gene>
<proteinExistence type="predicted"/>
<keyword evidence="3" id="KW-1185">Reference proteome</keyword>
<reference evidence="2 3" key="1">
    <citation type="submission" date="2018-06" db="EMBL/GenBank/DDBJ databases">
        <title>Sphaerisporangium craniellae sp. nov., isolated from a marine sponge in the South China Sea.</title>
        <authorList>
            <person name="Li L."/>
        </authorList>
    </citation>
    <scope>NUCLEOTIDE SEQUENCE [LARGE SCALE GENOMIC DNA]</scope>
    <source>
        <strain evidence="2 3">LHW63015</strain>
    </source>
</reference>
<protein>
    <submittedName>
        <fullName evidence="2">DsbA family oxidoreductase</fullName>
    </submittedName>
</protein>
<dbReference type="PANTHER" id="PTHR13887:SF41">
    <property type="entry name" value="THIOREDOXIN SUPERFAMILY PROTEIN"/>
    <property type="match status" value="1"/>
</dbReference>
<dbReference type="SUPFAM" id="SSF52833">
    <property type="entry name" value="Thioredoxin-like"/>
    <property type="match status" value="1"/>
</dbReference>
<accession>A0A366M1U1</accession>
<dbReference type="RefSeq" id="WP_113980349.1">
    <property type="nucleotide sequence ID" value="NZ_QMEY01000003.1"/>
</dbReference>
<dbReference type="OrthoDB" id="9799122at2"/>
<evidence type="ECO:0000313" key="2">
    <source>
        <dbReference type="EMBL" id="RBQ20146.1"/>
    </source>
</evidence>
<dbReference type="InterPro" id="IPR001853">
    <property type="entry name" value="DSBA-like_thioredoxin_dom"/>
</dbReference>
<evidence type="ECO:0000313" key="3">
    <source>
        <dbReference type="Proteomes" id="UP000253303"/>
    </source>
</evidence>
<name>A0A366M1U1_9ACTN</name>
<dbReference type="CDD" id="cd03024">
    <property type="entry name" value="DsbA_FrnE"/>
    <property type="match status" value="1"/>
</dbReference>
<feature type="domain" description="DSBA-like thioredoxin" evidence="1">
    <location>
        <begin position="8"/>
        <end position="215"/>
    </location>
</feature>
<dbReference type="Pfam" id="PF01323">
    <property type="entry name" value="DSBA"/>
    <property type="match status" value="1"/>
</dbReference>